<dbReference type="Proteomes" id="UP000242287">
    <property type="component" value="Unassembled WGS sequence"/>
</dbReference>
<dbReference type="EMBL" id="KZ302060">
    <property type="protein sequence ID" value="PFH48508.1"/>
    <property type="molecule type" value="Genomic_DNA"/>
</dbReference>
<protein>
    <submittedName>
        <fullName evidence="2">Uncharacterized protein</fullName>
    </submittedName>
</protein>
<reference evidence="2 3" key="1">
    <citation type="submission" date="2014-02" db="EMBL/GenBank/DDBJ databases">
        <title>Transposable element dynamics among asymbiotic and ectomycorrhizal Amanita fungi.</title>
        <authorList>
            <consortium name="DOE Joint Genome Institute"/>
            <person name="Hess J."/>
            <person name="Skrede I."/>
            <person name="Wolfe B."/>
            <person name="LaButti K."/>
            <person name="Ohm R.A."/>
            <person name="Grigoriev I.V."/>
            <person name="Pringle A."/>
        </authorList>
    </citation>
    <scope>NUCLEOTIDE SEQUENCE [LARGE SCALE GENOMIC DNA]</scope>
    <source>
        <strain evidence="2 3">SKay4041</strain>
    </source>
</reference>
<evidence type="ECO:0000313" key="3">
    <source>
        <dbReference type="Proteomes" id="UP000242287"/>
    </source>
</evidence>
<sequence length="335" mass="36930">MGIFFPDNDDRGKRAEQLASDIEHLQSQIKEDVEASKKHDEKTIEYLEKVLKARGFKTLNDLIAEGEGKLSKEDREKYSQMKDAVQNLDDGVTLALNVGSGIAGLGAISELSAQSLSLLLNHQLVMIGYRMMAIGFVKLISGEAAAGFKILKAAGGVFSKILKGEGLAGKAATTFRVLKIAGKVLAIVGIVIDIATLAWDAIEESKKRTQLQNAIKELCVSRLQVNKVQEYTRASLFFSSDAKSTADIAVDYEEDVKDGSMTRAKANEKLNKKIDKWIPELKKEIDKITEKSAYDDLTKFDTDRSSWSNEDPDFKNITDKLKDVKDSEESKEGSA</sequence>
<keyword evidence="3" id="KW-1185">Reference proteome</keyword>
<name>A0A2A9NEM4_9AGAR</name>
<gene>
    <name evidence="2" type="ORF">AMATHDRAFT_5759</name>
</gene>
<dbReference type="AlphaFoldDB" id="A0A2A9NEM4"/>
<feature type="region of interest" description="Disordered" evidence="1">
    <location>
        <begin position="301"/>
        <end position="335"/>
    </location>
</feature>
<dbReference type="OrthoDB" id="3049275at2759"/>
<evidence type="ECO:0000313" key="2">
    <source>
        <dbReference type="EMBL" id="PFH48508.1"/>
    </source>
</evidence>
<proteinExistence type="predicted"/>
<feature type="compositionally biased region" description="Basic and acidic residues" evidence="1">
    <location>
        <begin position="312"/>
        <end position="335"/>
    </location>
</feature>
<evidence type="ECO:0000256" key="1">
    <source>
        <dbReference type="SAM" id="MobiDB-lite"/>
    </source>
</evidence>
<accession>A0A2A9NEM4</accession>
<organism evidence="2 3">
    <name type="scientific">Amanita thiersii Skay4041</name>
    <dbReference type="NCBI Taxonomy" id="703135"/>
    <lineage>
        <taxon>Eukaryota</taxon>
        <taxon>Fungi</taxon>
        <taxon>Dikarya</taxon>
        <taxon>Basidiomycota</taxon>
        <taxon>Agaricomycotina</taxon>
        <taxon>Agaricomycetes</taxon>
        <taxon>Agaricomycetidae</taxon>
        <taxon>Agaricales</taxon>
        <taxon>Pluteineae</taxon>
        <taxon>Amanitaceae</taxon>
        <taxon>Amanita</taxon>
    </lineage>
</organism>